<dbReference type="NCBIfam" id="NF037959">
    <property type="entry name" value="MFS_SpdSyn"/>
    <property type="match status" value="1"/>
</dbReference>
<comment type="subunit">
    <text evidence="5">Homodimer or homotetramer.</text>
</comment>
<feature type="transmembrane region" description="Helical" evidence="5">
    <location>
        <begin position="70"/>
        <end position="89"/>
    </location>
</feature>
<dbReference type="RefSeq" id="WP_237377469.1">
    <property type="nucleotide sequence ID" value="NZ_CP071793.1"/>
</dbReference>
<dbReference type="PANTHER" id="PTHR43317:SF1">
    <property type="entry name" value="THERMOSPERMINE SYNTHASE ACAULIS5"/>
    <property type="match status" value="1"/>
</dbReference>
<dbReference type="InterPro" id="IPR036259">
    <property type="entry name" value="MFS_trans_sf"/>
</dbReference>
<dbReference type="PROSITE" id="PS51006">
    <property type="entry name" value="PABS_2"/>
    <property type="match status" value="1"/>
</dbReference>
<comment type="catalytic activity">
    <reaction evidence="5">
        <text>S-adenosyl 3-(methylsulfanyl)propylamine + putrescine = S-methyl-5'-thioadenosine + spermidine + H(+)</text>
        <dbReference type="Rhea" id="RHEA:12721"/>
        <dbReference type="ChEBI" id="CHEBI:15378"/>
        <dbReference type="ChEBI" id="CHEBI:17509"/>
        <dbReference type="ChEBI" id="CHEBI:57443"/>
        <dbReference type="ChEBI" id="CHEBI:57834"/>
        <dbReference type="ChEBI" id="CHEBI:326268"/>
        <dbReference type="EC" id="2.5.1.16"/>
    </reaction>
</comment>
<dbReference type="GO" id="GO:0008295">
    <property type="term" value="P:spermidine biosynthetic process"/>
    <property type="evidence" value="ECO:0007669"/>
    <property type="project" value="UniProtKB-UniRule"/>
</dbReference>
<dbReference type="GO" id="GO:0004766">
    <property type="term" value="F:spermidine synthase activity"/>
    <property type="evidence" value="ECO:0007669"/>
    <property type="project" value="UniProtKB-UniRule"/>
</dbReference>
<feature type="binding site" evidence="5">
    <location>
        <position position="267"/>
    </location>
    <ligand>
        <name>S-methyl-5'-thioadenosine</name>
        <dbReference type="ChEBI" id="CHEBI:17509"/>
    </ligand>
</feature>
<evidence type="ECO:0000259" key="8">
    <source>
        <dbReference type="PROSITE" id="PS51006"/>
    </source>
</evidence>
<keyword evidence="5" id="KW-1133">Transmembrane helix</keyword>
<dbReference type="PROSITE" id="PS01330">
    <property type="entry name" value="PABS_1"/>
    <property type="match status" value="1"/>
</dbReference>
<dbReference type="SUPFAM" id="SSF103473">
    <property type="entry name" value="MFS general substrate transporter"/>
    <property type="match status" value="1"/>
</dbReference>
<dbReference type="Pfam" id="PF01564">
    <property type="entry name" value="Spermine_synth"/>
    <property type="match status" value="1"/>
</dbReference>
<accession>A0A8A4TDS7</accession>
<feature type="binding site" evidence="5">
    <location>
        <position position="321"/>
    </location>
    <ligand>
        <name>spermidine</name>
        <dbReference type="ChEBI" id="CHEBI:57834"/>
    </ligand>
</feature>
<dbReference type="PANTHER" id="PTHR43317">
    <property type="entry name" value="THERMOSPERMINE SYNTHASE ACAULIS5"/>
    <property type="match status" value="1"/>
</dbReference>
<comment type="subcellular location">
    <subcellularLocation>
        <location evidence="5">Cell membrane</location>
        <topology evidence="5">Multi-pass membrane protein</topology>
    </subcellularLocation>
</comment>
<evidence type="ECO:0000256" key="6">
    <source>
        <dbReference type="PROSITE-ProRule" id="PRU00354"/>
    </source>
</evidence>
<feature type="active site" description="Proton acceptor" evidence="5 6">
    <location>
        <position position="393"/>
    </location>
</feature>
<feature type="binding site" evidence="5">
    <location>
        <position position="341"/>
    </location>
    <ligand>
        <name>S-methyl-5'-thioadenosine</name>
        <dbReference type="ChEBI" id="CHEBI:17509"/>
    </ligand>
</feature>
<keyword evidence="5" id="KW-0472">Membrane</keyword>
<dbReference type="SUPFAM" id="SSF53335">
    <property type="entry name" value="S-adenosyl-L-methionine-dependent methyltransferases"/>
    <property type="match status" value="1"/>
</dbReference>
<proteinExistence type="inferred from homology"/>
<comment type="caution">
    <text evidence="5">Lacks conserved residue(s) required for the propagation of feature annotation.</text>
</comment>
<keyword evidence="4 5" id="KW-0620">Polyamine biosynthesis</keyword>
<dbReference type="InterPro" id="IPR029063">
    <property type="entry name" value="SAM-dependent_MTases_sf"/>
</dbReference>
<evidence type="ECO:0000256" key="7">
    <source>
        <dbReference type="SAM" id="MobiDB-lite"/>
    </source>
</evidence>
<comment type="similarity">
    <text evidence="1 5">Belongs to the spermidine/spermine synthase family.</text>
</comment>
<protein>
    <recommendedName>
        <fullName evidence="5">Polyamine aminopropyltransferase</fullName>
    </recommendedName>
    <alternativeName>
        <fullName evidence="5">Putrescine aminopropyltransferase</fullName>
        <shortName evidence="5">PAPT</shortName>
    </alternativeName>
    <alternativeName>
        <fullName evidence="5">Spermidine synthase</fullName>
        <shortName evidence="5">SPDS</shortName>
        <shortName evidence="5">SPDSY</shortName>
        <ecNumber evidence="5">2.5.1.16</ecNumber>
    </alternativeName>
</protein>
<dbReference type="HAMAP" id="MF_00198">
    <property type="entry name" value="Spermidine_synth"/>
    <property type="match status" value="1"/>
</dbReference>
<dbReference type="InterPro" id="IPR030374">
    <property type="entry name" value="PABS"/>
</dbReference>
<feature type="transmembrane region" description="Helical" evidence="5">
    <location>
        <begin position="197"/>
        <end position="214"/>
    </location>
</feature>
<evidence type="ECO:0000256" key="4">
    <source>
        <dbReference type="ARBA" id="ARBA00023115"/>
    </source>
</evidence>
<reference evidence="9" key="1">
    <citation type="submission" date="2021-03" db="EMBL/GenBank/DDBJ databases">
        <title>Acanthopleuribacteraceae sp. M133.</title>
        <authorList>
            <person name="Wang G."/>
        </authorList>
    </citation>
    <scope>NUCLEOTIDE SEQUENCE</scope>
    <source>
        <strain evidence="9">M133</strain>
    </source>
</reference>
<evidence type="ECO:0000256" key="5">
    <source>
        <dbReference type="HAMAP-Rule" id="MF_00198"/>
    </source>
</evidence>
<feature type="binding site" evidence="5">
    <location>
        <begin position="375"/>
        <end position="376"/>
    </location>
    <ligand>
        <name>S-methyl-5'-thioadenosine</name>
        <dbReference type="ChEBI" id="CHEBI:17509"/>
    </ligand>
</feature>
<evidence type="ECO:0000256" key="1">
    <source>
        <dbReference type="ARBA" id="ARBA00007867"/>
    </source>
</evidence>
<keyword evidence="5" id="KW-0812">Transmembrane</keyword>
<sequence length="543" mass="61233">MTSLPASNPAIPQTPDPSTSPTGDAVAARQHRLRGRMLKLCIFATGFSGIVAEYAMSTLASYLLGNSVKQWTLIISLMLFAMGLGSRFSKHLNRRLLTWFVLAETILSLLCAASATFIYFIAAFTESLAVMIYSVAMAIGFLIGMEMPLATRINEEFEELRYNISTILEKDYYGALLGGLLFAFVALPYLGLTYTPIILGMINLAAAIGLTAVFKDRLAGRQNWYLAFFATGTSLLLLALFAKPIVLFGEQARYRDKVIYQEQTPYQRIVLTRWKQDHWLYLNGHQQFSSYDEAHYHEPLVHPAMALSQDRRRVLILGGGDGLAARELLKYPEVEDIVLVDLDPAVTRLGREHPVLRELNGGALDDPRVQVVNRDAYLFLEENRMPFGVIIVDLPDPKTVDLARLYSVQFYRLAKRNLITGGTLITQATSPFFSRQAFTCIYKTMGAADLQTTTFHNHIPTMGEWGWVLGWNLPAAPPRSMRELLSDQRFDTIDTRFLNRDAMISMSHFGKGILEDLDEITVNSETDDLSLHRYYAKGRWDFY</sequence>
<keyword evidence="3 5" id="KW-0745">Spermidine biosynthesis</keyword>
<dbReference type="InterPro" id="IPR030373">
    <property type="entry name" value="PABS_CS"/>
</dbReference>
<dbReference type="NCBIfam" id="NF002956">
    <property type="entry name" value="PRK03612.1"/>
    <property type="match status" value="1"/>
</dbReference>
<dbReference type="UniPathway" id="UPA00248">
    <property type="reaction ID" value="UER00314"/>
</dbReference>
<feature type="domain" description="PABS" evidence="8">
    <location>
        <begin position="234"/>
        <end position="472"/>
    </location>
</feature>
<gene>
    <name evidence="5" type="primary">speE</name>
    <name evidence="9" type="ORF">J3U87_19620</name>
</gene>
<dbReference type="Gene3D" id="3.40.50.150">
    <property type="entry name" value="Vaccinia Virus protein VP39"/>
    <property type="match status" value="1"/>
</dbReference>
<keyword evidence="5" id="KW-1003">Cell membrane</keyword>
<feature type="transmembrane region" description="Helical" evidence="5">
    <location>
        <begin position="172"/>
        <end position="191"/>
    </location>
</feature>
<dbReference type="AlphaFoldDB" id="A0A8A4TDS7"/>
<comment type="pathway">
    <text evidence="5">Amine and polyamine biosynthesis; spermidine biosynthesis; spermidine from putrescine: step 1/1.</text>
</comment>
<dbReference type="CDD" id="cd02440">
    <property type="entry name" value="AdoMet_MTases"/>
    <property type="match status" value="1"/>
</dbReference>
<dbReference type="EMBL" id="CP071793">
    <property type="protein sequence ID" value="QTD47803.1"/>
    <property type="molecule type" value="Genomic_DNA"/>
</dbReference>
<evidence type="ECO:0000256" key="2">
    <source>
        <dbReference type="ARBA" id="ARBA00022679"/>
    </source>
</evidence>
<keyword evidence="2 5" id="KW-0808">Transferase</keyword>
<evidence type="ECO:0000313" key="10">
    <source>
        <dbReference type="Proteomes" id="UP000663929"/>
    </source>
</evidence>
<comment type="function">
    <text evidence="5">Catalyzes the irreversible transfer of a propylamine group from the amino donor S-adenosylmethioninamine (decarboxy-AdoMet) to putrescine (1,4-diaminobutane) to yield spermidine.</text>
</comment>
<dbReference type="EC" id="2.5.1.16" evidence="5"/>
<evidence type="ECO:0000256" key="3">
    <source>
        <dbReference type="ARBA" id="ARBA00023066"/>
    </source>
</evidence>
<dbReference type="GO" id="GO:0005886">
    <property type="term" value="C:plasma membrane"/>
    <property type="evidence" value="ECO:0007669"/>
    <property type="project" value="UniProtKB-SubCell"/>
</dbReference>
<dbReference type="GO" id="GO:0010487">
    <property type="term" value="F:thermospermine synthase activity"/>
    <property type="evidence" value="ECO:0007669"/>
    <property type="project" value="UniProtKB-ARBA"/>
</dbReference>
<name>A0A8A4TDS7_SULCO</name>
<dbReference type="KEGG" id="scor:J3U87_19620"/>
<feature type="transmembrane region" description="Helical" evidence="5">
    <location>
        <begin position="226"/>
        <end position="248"/>
    </location>
</feature>
<feature type="transmembrane region" description="Helical" evidence="5">
    <location>
        <begin position="128"/>
        <end position="151"/>
    </location>
</feature>
<dbReference type="InterPro" id="IPR001045">
    <property type="entry name" value="Spermi_synthase"/>
</dbReference>
<feature type="transmembrane region" description="Helical" evidence="5">
    <location>
        <begin position="96"/>
        <end position="122"/>
    </location>
</feature>
<evidence type="ECO:0000313" key="9">
    <source>
        <dbReference type="EMBL" id="QTD47803.1"/>
    </source>
</evidence>
<feature type="region of interest" description="Disordered" evidence="7">
    <location>
        <begin position="1"/>
        <end position="24"/>
    </location>
</feature>
<organism evidence="9 10">
    <name type="scientific">Sulfidibacter corallicola</name>
    <dbReference type="NCBI Taxonomy" id="2818388"/>
    <lineage>
        <taxon>Bacteria</taxon>
        <taxon>Pseudomonadati</taxon>
        <taxon>Acidobacteriota</taxon>
        <taxon>Holophagae</taxon>
        <taxon>Acanthopleuribacterales</taxon>
        <taxon>Acanthopleuribacteraceae</taxon>
        <taxon>Sulfidibacter</taxon>
    </lineage>
</organism>
<keyword evidence="10" id="KW-1185">Reference proteome</keyword>
<feature type="binding site" evidence="5">
    <location>
        <position position="297"/>
    </location>
    <ligand>
        <name>spermidine</name>
        <dbReference type="ChEBI" id="CHEBI:57834"/>
    </ligand>
</feature>
<feature type="transmembrane region" description="Helical" evidence="5">
    <location>
        <begin position="40"/>
        <end position="64"/>
    </location>
</feature>
<dbReference type="Proteomes" id="UP000663929">
    <property type="component" value="Chromosome"/>
</dbReference>